<dbReference type="SUPFAM" id="SSF47413">
    <property type="entry name" value="lambda repressor-like DNA-binding domains"/>
    <property type="match status" value="1"/>
</dbReference>
<organism evidence="1 2">
    <name type="scientific">Mesorhizobium alhagi CCNWXJ12-2</name>
    <dbReference type="NCBI Taxonomy" id="1107882"/>
    <lineage>
        <taxon>Bacteria</taxon>
        <taxon>Pseudomonadati</taxon>
        <taxon>Pseudomonadota</taxon>
        <taxon>Alphaproteobacteria</taxon>
        <taxon>Hyphomicrobiales</taxon>
        <taxon>Phyllobacteriaceae</taxon>
        <taxon>Allomesorhizobium</taxon>
    </lineage>
</organism>
<proteinExistence type="predicted"/>
<dbReference type="GO" id="GO:0003677">
    <property type="term" value="F:DNA binding"/>
    <property type="evidence" value="ECO:0007669"/>
    <property type="project" value="InterPro"/>
</dbReference>
<dbReference type="Gene3D" id="1.10.260.40">
    <property type="entry name" value="lambda repressor-like DNA-binding domains"/>
    <property type="match status" value="1"/>
</dbReference>
<dbReference type="EMBL" id="AHAM01000262">
    <property type="protein sequence ID" value="EHK53625.1"/>
    <property type="molecule type" value="Genomic_DNA"/>
</dbReference>
<dbReference type="Proteomes" id="UP000003250">
    <property type="component" value="Unassembled WGS sequence"/>
</dbReference>
<dbReference type="OrthoDB" id="7859023at2"/>
<evidence type="ECO:0000313" key="1">
    <source>
        <dbReference type="EMBL" id="EHK53625.1"/>
    </source>
</evidence>
<reference evidence="1 2" key="1">
    <citation type="journal article" date="2012" name="J. Bacteriol.">
        <title>Draft Genome Sequence of Mesorhizobium alhagi CCNWXJ12-2T, a Novel Salt-Resistant Species Isolated from the Desert of Northwestern China.</title>
        <authorList>
            <person name="Zhou M."/>
            <person name="Chen W."/>
            <person name="Chen H."/>
            <person name="Wei G."/>
        </authorList>
    </citation>
    <scope>NUCLEOTIDE SEQUENCE [LARGE SCALE GENOMIC DNA]</scope>
    <source>
        <strain evidence="1 2">CCNWXJ12-2</strain>
    </source>
</reference>
<sequence>MKRTAGKPHADTRLVKFLEKRILELRPRMTQVEIAAEAGFPSTNMLAMVKAGTCKLPLDRVPALAKALECDPARLFMLAVEQQDSALALVVREIFGTAVTKNEVDWLEEIRSASDHIDPSLTTKAKKAIRGLFGK</sequence>
<keyword evidence="2" id="KW-1185">Reference proteome</keyword>
<gene>
    <name evidence="1" type="ORF">MAXJ12_29330</name>
</gene>
<dbReference type="AlphaFoldDB" id="H0I079"/>
<dbReference type="PATRIC" id="fig|1107882.3.peg.5681"/>
<protein>
    <submittedName>
        <fullName evidence="1">Uncharacterized protein</fullName>
    </submittedName>
</protein>
<evidence type="ECO:0000313" key="2">
    <source>
        <dbReference type="Proteomes" id="UP000003250"/>
    </source>
</evidence>
<dbReference type="InterPro" id="IPR010982">
    <property type="entry name" value="Lambda_DNA-bd_dom_sf"/>
</dbReference>
<accession>H0I079</accession>
<name>H0I079_9HYPH</name>